<dbReference type="OrthoDB" id="9988524at2759"/>
<protein>
    <submittedName>
        <fullName evidence="1">Tyrosine/serine phosphatase-like protein</fullName>
    </submittedName>
</protein>
<dbReference type="AlphaFoldDB" id="A0A6A6DZ92"/>
<gene>
    <name evidence="1" type="ORF">K469DRAFT_632724</name>
</gene>
<sequence>MGEQYSLLKSIPNFRDVGESVNKIECAKVLKTRLLYRGARPDEASFQDRQRLVKEYGIKSIIDLRTKTEHIEQVQKRDAKIKASAAIRQTNDEVAEPLKIPRITYHEINFNGNAFSRMLISKLSWMDFFRLIGLMLFGYRLDAIKLLAPTMEAKGLIGLAIDSLDVCTYEVEQVFEVLAGEANWPLMIHCTQGKDRTGLTVMLVLFLMGFGVEAVNRDYLLSEPELEPEKEERMKEISSIGLSEHFASCPQNLVAGVHEHIEKKYGGVEGYLEGIGVTKEMRERIKNILLENSEE</sequence>
<dbReference type="Proteomes" id="UP000800200">
    <property type="component" value="Unassembled WGS sequence"/>
</dbReference>
<dbReference type="Pfam" id="PF13350">
    <property type="entry name" value="Y_phosphatase3"/>
    <property type="match status" value="1"/>
</dbReference>
<dbReference type="EMBL" id="ML994635">
    <property type="protein sequence ID" value="KAF2185011.1"/>
    <property type="molecule type" value="Genomic_DNA"/>
</dbReference>
<proteinExistence type="predicted"/>
<accession>A0A6A6DZ92</accession>
<dbReference type="InterPro" id="IPR016130">
    <property type="entry name" value="Tyr_Pase_AS"/>
</dbReference>
<reference evidence="1" key="1">
    <citation type="journal article" date="2020" name="Stud. Mycol.">
        <title>101 Dothideomycetes genomes: a test case for predicting lifestyles and emergence of pathogens.</title>
        <authorList>
            <person name="Haridas S."/>
            <person name="Albert R."/>
            <person name="Binder M."/>
            <person name="Bloem J."/>
            <person name="Labutti K."/>
            <person name="Salamov A."/>
            <person name="Andreopoulos B."/>
            <person name="Baker S."/>
            <person name="Barry K."/>
            <person name="Bills G."/>
            <person name="Bluhm B."/>
            <person name="Cannon C."/>
            <person name="Castanera R."/>
            <person name="Culley D."/>
            <person name="Daum C."/>
            <person name="Ezra D."/>
            <person name="Gonzalez J."/>
            <person name="Henrissat B."/>
            <person name="Kuo A."/>
            <person name="Liang C."/>
            <person name="Lipzen A."/>
            <person name="Lutzoni F."/>
            <person name="Magnuson J."/>
            <person name="Mondo S."/>
            <person name="Nolan M."/>
            <person name="Ohm R."/>
            <person name="Pangilinan J."/>
            <person name="Park H.-J."/>
            <person name="Ramirez L."/>
            <person name="Alfaro M."/>
            <person name="Sun H."/>
            <person name="Tritt A."/>
            <person name="Yoshinaga Y."/>
            <person name="Zwiers L.-H."/>
            <person name="Turgeon B."/>
            <person name="Goodwin S."/>
            <person name="Spatafora J."/>
            <person name="Crous P."/>
            <person name="Grigoriev I."/>
        </authorList>
    </citation>
    <scope>NUCLEOTIDE SEQUENCE</scope>
    <source>
        <strain evidence="1">CBS 207.26</strain>
    </source>
</reference>
<dbReference type="PANTHER" id="PTHR31126:SF10">
    <property type="entry name" value="PROTEIN PHOSPHATASE, PUTATIVE (AFU_ORTHOLOGUE AFUA_6G06650)-RELATED"/>
    <property type="match status" value="1"/>
</dbReference>
<evidence type="ECO:0000313" key="2">
    <source>
        <dbReference type="Proteomes" id="UP000800200"/>
    </source>
</evidence>
<organism evidence="1 2">
    <name type="scientific">Zopfia rhizophila CBS 207.26</name>
    <dbReference type="NCBI Taxonomy" id="1314779"/>
    <lineage>
        <taxon>Eukaryota</taxon>
        <taxon>Fungi</taxon>
        <taxon>Dikarya</taxon>
        <taxon>Ascomycota</taxon>
        <taxon>Pezizomycotina</taxon>
        <taxon>Dothideomycetes</taxon>
        <taxon>Dothideomycetes incertae sedis</taxon>
        <taxon>Zopfiaceae</taxon>
        <taxon>Zopfia</taxon>
    </lineage>
</organism>
<dbReference type="Gene3D" id="3.90.190.10">
    <property type="entry name" value="Protein tyrosine phosphatase superfamily"/>
    <property type="match status" value="1"/>
</dbReference>
<dbReference type="GO" id="GO:0004721">
    <property type="term" value="F:phosphoprotein phosphatase activity"/>
    <property type="evidence" value="ECO:0007669"/>
    <property type="project" value="InterPro"/>
</dbReference>
<dbReference type="PROSITE" id="PS00383">
    <property type="entry name" value="TYR_PHOSPHATASE_1"/>
    <property type="match status" value="1"/>
</dbReference>
<dbReference type="SUPFAM" id="SSF52799">
    <property type="entry name" value="(Phosphotyrosine protein) phosphatases II"/>
    <property type="match status" value="1"/>
</dbReference>
<evidence type="ECO:0000313" key="1">
    <source>
        <dbReference type="EMBL" id="KAF2185011.1"/>
    </source>
</evidence>
<dbReference type="PANTHER" id="PTHR31126">
    <property type="entry name" value="TYROSINE-PROTEIN PHOSPHATASE"/>
    <property type="match status" value="1"/>
</dbReference>
<keyword evidence="2" id="KW-1185">Reference proteome</keyword>
<dbReference type="InterPro" id="IPR029021">
    <property type="entry name" value="Prot-tyrosine_phosphatase-like"/>
</dbReference>
<name>A0A6A6DZ92_9PEZI</name>
<dbReference type="InterPro" id="IPR026893">
    <property type="entry name" value="Tyr/Ser_Pase_IphP-type"/>
</dbReference>